<dbReference type="eggNOG" id="KOG0869">
    <property type="taxonomic scope" value="Eukaryota"/>
</dbReference>
<evidence type="ECO:0000256" key="1">
    <source>
        <dbReference type="ARBA" id="ARBA00009053"/>
    </source>
</evidence>
<evidence type="ECO:0000256" key="3">
    <source>
        <dbReference type="ARBA" id="ARBA00023163"/>
    </source>
</evidence>
<gene>
    <name evidence="5" type="ORF">MIMGU_mgv1a021897mg</name>
</gene>
<dbReference type="AlphaFoldDB" id="A0A022QBY0"/>
<dbReference type="STRING" id="4155.A0A022QBY0"/>
<dbReference type="GO" id="GO:0016602">
    <property type="term" value="C:CCAAT-binding factor complex"/>
    <property type="evidence" value="ECO:0000318"/>
    <property type="project" value="GO_Central"/>
</dbReference>
<dbReference type="PRINTS" id="PR00615">
    <property type="entry name" value="CCAATSUBUNTA"/>
</dbReference>
<comment type="similarity">
    <text evidence="1">Belongs to the NFYB/HAP3 subunit family.</text>
</comment>
<dbReference type="EMBL" id="KI631729">
    <property type="protein sequence ID" value="EYU26182.1"/>
    <property type="molecule type" value="Genomic_DNA"/>
</dbReference>
<protein>
    <recommendedName>
        <fullName evidence="4">Transcription factor CBF/NF-Y/archaeal histone domain-containing protein</fullName>
    </recommendedName>
</protein>
<keyword evidence="3" id="KW-0804">Transcription</keyword>
<reference evidence="5 6" key="1">
    <citation type="journal article" date="2013" name="Proc. Natl. Acad. Sci. U.S.A.">
        <title>Fine-scale variation in meiotic recombination in Mimulus inferred from population shotgun sequencing.</title>
        <authorList>
            <person name="Hellsten U."/>
            <person name="Wright K.M."/>
            <person name="Jenkins J."/>
            <person name="Shu S."/>
            <person name="Yuan Y."/>
            <person name="Wessler S.R."/>
            <person name="Schmutz J."/>
            <person name="Willis J.H."/>
            <person name="Rokhsar D.S."/>
        </authorList>
    </citation>
    <scope>NUCLEOTIDE SEQUENCE [LARGE SCALE GENOMIC DNA]</scope>
    <source>
        <strain evidence="6">cv. DUN x IM62</strain>
    </source>
</reference>
<dbReference type="CDD" id="cd22907">
    <property type="entry name" value="HFD_NFYB"/>
    <property type="match status" value="1"/>
</dbReference>
<evidence type="ECO:0000256" key="2">
    <source>
        <dbReference type="ARBA" id="ARBA00023015"/>
    </source>
</evidence>
<keyword evidence="2" id="KW-0805">Transcription regulation</keyword>
<dbReference type="GO" id="GO:0006357">
    <property type="term" value="P:regulation of transcription by RNA polymerase II"/>
    <property type="evidence" value="ECO:0000318"/>
    <property type="project" value="GO_Central"/>
</dbReference>
<sequence>MEKGGSSNIGYKYTRRARTSGIVIREGGAARAAATATNAANIAGPTLNVVAEEVNQEQQGFKREADEYMPIANITRILRRVLPTHAEIADDAKEAIQECVSEFISFITAEANRRCRQDYRRTVTPEDVLAAMASLGFEDYLESLTVFLNNHRTQQDPERGSRNQISQIVRRDGGVGVGFLHHQQPQGAPTVRPPPPPPLAAPTMGYYVPLPPPVAATMEDEEEFGGLSKVTNEFGGGEEFDPFQ</sequence>
<dbReference type="Gene3D" id="1.10.20.10">
    <property type="entry name" value="Histone, subunit A"/>
    <property type="match status" value="1"/>
</dbReference>
<dbReference type="Proteomes" id="UP000030748">
    <property type="component" value="Unassembled WGS sequence"/>
</dbReference>
<evidence type="ECO:0000313" key="6">
    <source>
        <dbReference type="Proteomes" id="UP000030748"/>
    </source>
</evidence>
<dbReference type="PANTHER" id="PTHR11064">
    <property type="entry name" value="CCAAT-BINDING TRANSCRIPTION FACTOR-RELATED"/>
    <property type="match status" value="1"/>
</dbReference>
<dbReference type="PANTHER" id="PTHR11064:SF115">
    <property type="entry name" value="NUCLEAR TRANSCRIPTION FACTOR Y SUBUNIT B-9"/>
    <property type="match status" value="1"/>
</dbReference>
<proteinExistence type="inferred from homology"/>
<feature type="domain" description="Transcription factor CBF/NF-Y/archaeal histone" evidence="4">
    <location>
        <begin position="69"/>
        <end position="132"/>
    </location>
</feature>
<dbReference type="GO" id="GO:0046982">
    <property type="term" value="F:protein heterodimerization activity"/>
    <property type="evidence" value="ECO:0007669"/>
    <property type="project" value="InterPro"/>
</dbReference>
<name>A0A022QBY0_ERYGU</name>
<evidence type="ECO:0000259" key="4">
    <source>
        <dbReference type="Pfam" id="PF00808"/>
    </source>
</evidence>
<dbReference type="Pfam" id="PF00808">
    <property type="entry name" value="CBFD_NFYB_HMF"/>
    <property type="match status" value="1"/>
</dbReference>
<dbReference type="InterPro" id="IPR009072">
    <property type="entry name" value="Histone-fold"/>
</dbReference>
<dbReference type="SUPFAM" id="SSF47113">
    <property type="entry name" value="Histone-fold"/>
    <property type="match status" value="1"/>
</dbReference>
<evidence type="ECO:0000313" key="5">
    <source>
        <dbReference type="EMBL" id="EYU26182.1"/>
    </source>
</evidence>
<dbReference type="InterPro" id="IPR027113">
    <property type="entry name" value="Transc_fact_NFYB/HAP3"/>
</dbReference>
<organism evidence="5 6">
    <name type="scientific">Erythranthe guttata</name>
    <name type="common">Yellow monkey flower</name>
    <name type="synonym">Mimulus guttatus</name>
    <dbReference type="NCBI Taxonomy" id="4155"/>
    <lineage>
        <taxon>Eukaryota</taxon>
        <taxon>Viridiplantae</taxon>
        <taxon>Streptophyta</taxon>
        <taxon>Embryophyta</taxon>
        <taxon>Tracheophyta</taxon>
        <taxon>Spermatophyta</taxon>
        <taxon>Magnoliopsida</taxon>
        <taxon>eudicotyledons</taxon>
        <taxon>Gunneridae</taxon>
        <taxon>Pentapetalae</taxon>
        <taxon>asterids</taxon>
        <taxon>lamiids</taxon>
        <taxon>Lamiales</taxon>
        <taxon>Phrymaceae</taxon>
        <taxon>Erythranthe</taxon>
    </lineage>
</organism>
<keyword evidence="6" id="KW-1185">Reference proteome</keyword>
<dbReference type="GO" id="GO:0001228">
    <property type="term" value="F:DNA-binding transcription activator activity, RNA polymerase II-specific"/>
    <property type="evidence" value="ECO:0007669"/>
    <property type="project" value="InterPro"/>
</dbReference>
<accession>A0A022QBY0</accession>
<dbReference type="GO" id="GO:0000981">
    <property type="term" value="F:DNA-binding transcription factor activity, RNA polymerase II-specific"/>
    <property type="evidence" value="ECO:0000318"/>
    <property type="project" value="GO_Central"/>
</dbReference>
<dbReference type="PhylomeDB" id="A0A022QBY0"/>
<dbReference type="InterPro" id="IPR003958">
    <property type="entry name" value="CBFA_NFYB_domain"/>
</dbReference>